<organism evidence="4 5">
    <name type="scientific">Kyrpidia spormannii</name>
    <dbReference type="NCBI Taxonomy" id="2055160"/>
    <lineage>
        <taxon>Bacteria</taxon>
        <taxon>Bacillati</taxon>
        <taxon>Bacillota</taxon>
        <taxon>Bacilli</taxon>
        <taxon>Bacillales</taxon>
        <taxon>Alicyclobacillaceae</taxon>
        <taxon>Kyrpidia</taxon>
    </lineage>
</organism>
<feature type="signal peptide" evidence="2">
    <location>
        <begin position="1"/>
        <end position="27"/>
    </location>
</feature>
<evidence type="ECO:0000313" key="4">
    <source>
        <dbReference type="EMBL" id="ATY84257.1"/>
    </source>
</evidence>
<sequence>MGMKRRWAWTTVSLSLAAGLVAGCGQAAAPSQTDQSQGNPGSSASPTEMNMDPGMTMDQQFDIAFSTDPPGPIKANQPVKLIEKVSKKGTPISGAYIKLEIWKDGESKHELVDVVEGPSGTYTVEKNFDKPGLYHVTLHTTALGFHEMPTKDIEVK</sequence>
<name>A0A2K8N624_9BACL</name>
<dbReference type="AlphaFoldDB" id="A0A2K8N624"/>
<feature type="region of interest" description="Disordered" evidence="1">
    <location>
        <begin position="28"/>
        <end position="57"/>
    </location>
</feature>
<dbReference type="Proteomes" id="UP000231932">
    <property type="component" value="Chromosome"/>
</dbReference>
<dbReference type="EMBL" id="CP024955">
    <property type="protein sequence ID" value="ATY84257.1"/>
    <property type="molecule type" value="Genomic_DNA"/>
</dbReference>
<keyword evidence="5" id="KW-1185">Reference proteome</keyword>
<accession>A0A2K8N624</accession>
<dbReference type="InterPro" id="IPR032693">
    <property type="entry name" value="YtkA-like_dom"/>
</dbReference>
<reference evidence="5" key="1">
    <citation type="submission" date="2017-11" db="EMBL/GenBank/DDBJ databases">
        <title>Complete Genome Sequence of Kyrpidia sp. Strain EA-1, a thermophilic, hydrogen-oxidizing Bacterium, isolated from the Azores.</title>
        <authorList>
            <person name="Reiner J.E."/>
            <person name="Lapp C.J."/>
            <person name="Bunk B."/>
            <person name="Gescher J."/>
        </authorList>
    </citation>
    <scope>NUCLEOTIDE SEQUENCE [LARGE SCALE GENOMIC DNA]</scope>
    <source>
        <strain evidence="5">EA-1</strain>
    </source>
</reference>
<gene>
    <name evidence="4" type="ORF">CVV65_04245</name>
</gene>
<proteinExistence type="predicted"/>
<dbReference type="PROSITE" id="PS51257">
    <property type="entry name" value="PROKAR_LIPOPROTEIN"/>
    <property type="match status" value="1"/>
</dbReference>
<keyword evidence="2" id="KW-0732">Signal</keyword>
<feature type="compositionally biased region" description="Polar residues" evidence="1">
    <location>
        <begin position="29"/>
        <end position="48"/>
    </location>
</feature>
<evidence type="ECO:0000313" key="5">
    <source>
        <dbReference type="Proteomes" id="UP000231932"/>
    </source>
</evidence>
<evidence type="ECO:0000256" key="2">
    <source>
        <dbReference type="SAM" id="SignalP"/>
    </source>
</evidence>
<dbReference type="Pfam" id="PF13115">
    <property type="entry name" value="YtkA"/>
    <property type="match status" value="1"/>
</dbReference>
<feature type="chain" id="PRO_5014596844" description="YtkA-like domain-containing protein" evidence="2">
    <location>
        <begin position="28"/>
        <end position="156"/>
    </location>
</feature>
<dbReference type="KEGG" id="kyr:CVV65_04245"/>
<feature type="domain" description="YtkA-like" evidence="3">
    <location>
        <begin position="62"/>
        <end position="139"/>
    </location>
</feature>
<evidence type="ECO:0000256" key="1">
    <source>
        <dbReference type="SAM" id="MobiDB-lite"/>
    </source>
</evidence>
<evidence type="ECO:0000259" key="3">
    <source>
        <dbReference type="Pfam" id="PF13115"/>
    </source>
</evidence>
<protein>
    <recommendedName>
        <fullName evidence="3">YtkA-like domain-containing protein</fullName>
    </recommendedName>
</protein>